<dbReference type="PROSITE" id="PS51273">
    <property type="entry name" value="GATASE_TYPE_1"/>
    <property type="match status" value="1"/>
</dbReference>
<protein>
    <submittedName>
        <fullName evidence="2">Glutamine amidotransferase</fullName>
    </submittedName>
</protein>
<keyword evidence="2" id="KW-0315">Glutamine amidotransferase</keyword>
<feature type="domain" description="Glutamine amidotransferase" evidence="1">
    <location>
        <begin position="43"/>
        <end position="182"/>
    </location>
</feature>
<dbReference type="Gene3D" id="3.40.50.880">
    <property type="match status" value="1"/>
</dbReference>
<keyword evidence="3" id="KW-1185">Reference proteome</keyword>
<reference evidence="2 3" key="1">
    <citation type="submission" date="2018-02" db="EMBL/GenBank/DDBJ databases">
        <title>Corynebacterium alimpuense sp. nov., a marine obligate actinomycete isolated from sediments of Valparaiso bay, Chile.</title>
        <authorList>
            <person name="Claverias F."/>
            <person name="Gonzales-Siles L."/>
            <person name="Salva-Serra F."/>
            <person name="Inganaes E."/>
            <person name="Molin K."/>
            <person name="Cumsille A."/>
            <person name="Undabarrena A."/>
            <person name="Couve E."/>
            <person name="Moore E.R.B."/>
            <person name="Gomila M."/>
            <person name="Camara B."/>
        </authorList>
    </citation>
    <scope>NUCLEOTIDE SEQUENCE [LARGE SCALE GENOMIC DNA]</scope>
    <source>
        <strain evidence="2 3">CCUG 69366</strain>
    </source>
</reference>
<organism evidence="2 3">
    <name type="scientific">Corynebacterium alimapuense</name>
    <dbReference type="NCBI Taxonomy" id="1576874"/>
    <lineage>
        <taxon>Bacteria</taxon>
        <taxon>Bacillati</taxon>
        <taxon>Actinomycetota</taxon>
        <taxon>Actinomycetes</taxon>
        <taxon>Mycobacteriales</taxon>
        <taxon>Corynebacteriaceae</taxon>
        <taxon>Corynebacterium</taxon>
    </lineage>
</organism>
<dbReference type="GO" id="GO:0016740">
    <property type="term" value="F:transferase activity"/>
    <property type="evidence" value="ECO:0007669"/>
    <property type="project" value="UniProtKB-KW"/>
</dbReference>
<sequence length="222" mass="23599">MNAPHITVLQPDPRVPLDRFGDWLTEFGATYETVNLGASGIPEKLPEAVILLGGIDNCRAYPWAAELRAELRGMVAKGVPILGICLGHQLLADALDGDVTFGLRGEKGAVDVELTSAGLADPLFNGLQSPILAPQHHHDVVTALPLGATLLATSKRYEIQAFRKGSAIGVQFHPEASPETMGAWSRYGGGDSAAMIADMTEVDEQISQTGRAIARSFVQICT</sequence>
<comment type="caution">
    <text evidence="2">The sequence shown here is derived from an EMBL/GenBank/DDBJ whole genome shotgun (WGS) entry which is preliminary data.</text>
</comment>
<keyword evidence="2" id="KW-0808">Transferase</keyword>
<dbReference type="Pfam" id="PF00117">
    <property type="entry name" value="GATase"/>
    <property type="match status" value="1"/>
</dbReference>
<dbReference type="PANTHER" id="PTHR42695">
    <property type="entry name" value="GLUTAMINE AMIDOTRANSFERASE YLR126C-RELATED"/>
    <property type="match status" value="1"/>
</dbReference>
<dbReference type="GO" id="GO:0005829">
    <property type="term" value="C:cytosol"/>
    <property type="evidence" value="ECO:0007669"/>
    <property type="project" value="TreeGrafter"/>
</dbReference>
<accession>A0A3M8K9H6</accession>
<dbReference type="EMBL" id="PTJO01000003">
    <property type="protein sequence ID" value="RNE49108.1"/>
    <property type="molecule type" value="Genomic_DNA"/>
</dbReference>
<dbReference type="PANTHER" id="PTHR42695:SF5">
    <property type="entry name" value="GLUTAMINE AMIDOTRANSFERASE YLR126C-RELATED"/>
    <property type="match status" value="1"/>
</dbReference>
<dbReference type="CDD" id="cd01741">
    <property type="entry name" value="GATase1_1"/>
    <property type="match status" value="1"/>
</dbReference>
<dbReference type="Proteomes" id="UP000266975">
    <property type="component" value="Unassembled WGS sequence"/>
</dbReference>
<evidence type="ECO:0000313" key="3">
    <source>
        <dbReference type="Proteomes" id="UP000266975"/>
    </source>
</evidence>
<dbReference type="InterPro" id="IPR017926">
    <property type="entry name" value="GATASE"/>
</dbReference>
<dbReference type="InterPro" id="IPR029062">
    <property type="entry name" value="Class_I_gatase-like"/>
</dbReference>
<proteinExistence type="predicted"/>
<dbReference type="InterPro" id="IPR044992">
    <property type="entry name" value="ChyE-like"/>
</dbReference>
<name>A0A3M8K9H6_9CORY</name>
<evidence type="ECO:0000259" key="1">
    <source>
        <dbReference type="Pfam" id="PF00117"/>
    </source>
</evidence>
<gene>
    <name evidence="2" type="ORF">C5L39_01580</name>
</gene>
<dbReference type="SUPFAM" id="SSF52317">
    <property type="entry name" value="Class I glutamine amidotransferase-like"/>
    <property type="match status" value="1"/>
</dbReference>
<dbReference type="AlphaFoldDB" id="A0A3M8K9H6"/>
<evidence type="ECO:0000313" key="2">
    <source>
        <dbReference type="EMBL" id="RNE49108.1"/>
    </source>
</evidence>
<dbReference type="RefSeq" id="WP_123047155.1">
    <property type="nucleotide sequence ID" value="NZ_PTJO01000003.1"/>
</dbReference>
<dbReference type="OrthoDB" id="5196541at2"/>